<feature type="compositionally biased region" description="Low complexity" evidence="1">
    <location>
        <begin position="399"/>
        <end position="410"/>
    </location>
</feature>
<dbReference type="AlphaFoldDB" id="A0A7M5XEI6"/>
<feature type="region of interest" description="Disordered" evidence="1">
    <location>
        <begin position="101"/>
        <end position="154"/>
    </location>
</feature>
<feature type="compositionally biased region" description="Low complexity" evidence="1">
    <location>
        <begin position="515"/>
        <end position="529"/>
    </location>
</feature>
<evidence type="ECO:0000256" key="1">
    <source>
        <dbReference type="SAM" id="MobiDB-lite"/>
    </source>
</evidence>
<feature type="compositionally biased region" description="Low complexity" evidence="1">
    <location>
        <begin position="295"/>
        <end position="306"/>
    </location>
</feature>
<feature type="region of interest" description="Disordered" evidence="1">
    <location>
        <begin position="39"/>
        <end position="77"/>
    </location>
</feature>
<feature type="compositionally biased region" description="Low complexity" evidence="1">
    <location>
        <begin position="484"/>
        <end position="498"/>
    </location>
</feature>
<name>A0A7M5XEI6_9CNID</name>
<keyword evidence="2" id="KW-0732">Signal</keyword>
<feature type="compositionally biased region" description="Polar residues" evidence="1">
    <location>
        <begin position="45"/>
        <end position="60"/>
    </location>
</feature>
<feature type="compositionally biased region" description="Gly residues" evidence="1">
    <location>
        <begin position="413"/>
        <end position="422"/>
    </location>
</feature>
<feature type="compositionally biased region" description="Basic residues" evidence="1">
    <location>
        <begin position="533"/>
        <end position="569"/>
    </location>
</feature>
<feature type="compositionally biased region" description="Polar residues" evidence="1">
    <location>
        <begin position="344"/>
        <end position="364"/>
    </location>
</feature>
<evidence type="ECO:0000313" key="3">
    <source>
        <dbReference type="EnsemblMetazoa" id="CLYHEMP022020.2"/>
    </source>
</evidence>
<dbReference type="EnsemblMetazoa" id="CLYHEMT022020.2">
    <property type="protein sequence ID" value="CLYHEMP022020.2"/>
    <property type="gene ID" value="CLYHEMG022020"/>
</dbReference>
<feature type="compositionally biased region" description="Polar residues" evidence="1">
    <location>
        <begin position="307"/>
        <end position="316"/>
    </location>
</feature>
<feature type="chain" id="PRO_5029764203" evidence="2">
    <location>
        <begin position="21"/>
        <end position="569"/>
    </location>
</feature>
<reference evidence="3" key="1">
    <citation type="submission" date="2021-01" db="UniProtKB">
        <authorList>
            <consortium name="EnsemblMetazoa"/>
        </authorList>
    </citation>
    <scope>IDENTIFICATION</scope>
</reference>
<accession>A0A7M5XEI6</accession>
<sequence length="569" mass="60466">MMKTLLVFCCIALLFGQAFSLDVVQNKTGAQQVKEALSKAEKESNLASKTTLIQPSSRTQSTKDESKAHFIRPASAKDLPSNEDKIDKIIDAKMAQLEKLRKRHKAEKAASSKLNKKVKNEDNDNDNTENLTASLKKTESVEKENSKLEEASDKKMATMAKKLTSLVQKFQNRIGHIAKIEKKIENGGRDVDEDDESTKKIARGKPSHMPTSLGGLDVTALRRALGLLKSRSLLNNKKNADDSNGKASYKEDVKLEDKLALEAEEEKKVTNTENYDDDSASEAAAGVDKSNVDASTTSSSLSTSLSPKDQASQEMQNYNALISSESNRELTQIQDEINKATTSSMGKVSVVGQQQNVQAESQSPPALPGLGGAENIEGNGPTGALEGLLNGGTPGAGGDTSDPLAAALAAGNQAGGEMGATGGNDATLQQATSINDLTGEVGQQQQQQPGGSDVASLNIGGGGSNGQSPIEVGSSTPVDMGMFGANNQQGTQGAEQGAGSEGGIPQEMQSRLTEQQQPSGEQQSSDGQGMSYKKSKILKKRKQKKNKINRFAKQKNYKRTVAKRPPKGL</sequence>
<feature type="compositionally biased region" description="Basic and acidic residues" evidence="1">
    <location>
        <begin position="136"/>
        <end position="154"/>
    </location>
</feature>
<dbReference type="OrthoDB" id="10573200at2759"/>
<feature type="region of interest" description="Disordered" evidence="1">
    <location>
        <begin position="344"/>
        <end position="569"/>
    </location>
</feature>
<evidence type="ECO:0000256" key="2">
    <source>
        <dbReference type="SAM" id="SignalP"/>
    </source>
</evidence>
<feature type="signal peptide" evidence="2">
    <location>
        <begin position="1"/>
        <end position="20"/>
    </location>
</feature>
<feature type="compositionally biased region" description="Polar residues" evidence="1">
    <location>
        <begin position="424"/>
        <end position="436"/>
    </location>
</feature>
<dbReference type="RefSeq" id="XP_066932475.1">
    <property type="nucleotide sequence ID" value="XM_067076374.1"/>
</dbReference>
<feature type="compositionally biased region" description="Gly residues" evidence="1">
    <location>
        <begin position="389"/>
        <end position="398"/>
    </location>
</feature>
<protein>
    <submittedName>
        <fullName evidence="3">Uncharacterized protein</fullName>
    </submittedName>
</protein>
<feature type="region of interest" description="Disordered" evidence="1">
    <location>
        <begin position="263"/>
        <end position="316"/>
    </location>
</feature>
<keyword evidence="4" id="KW-1185">Reference proteome</keyword>
<organism evidence="3 4">
    <name type="scientific">Clytia hemisphaerica</name>
    <dbReference type="NCBI Taxonomy" id="252671"/>
    <lineage>
        <taxon>Eukaryota</taxon>
        <taxon>Metazoa</taxon>
        <taxon>Cnidaria</taxon>
        <taxon>Hydrozoa</taxon>
        <taxon>Hydroidolina</taxon>
        <taxon>Leptothecata</taxon>
        <taxon>Obeliida</taxon>
        <taxon>Clytiidae</taxon>
        <taxon>Clytia</taxon>
    </lineage>
</organism>
<feature type="region of interest" description="Disordered" evidence="1">
    <location>
        <begin position="188"/>
        <end position="214"/>
    </location>
</feature>
<dbReference type="Proteomes" id="UP000594262">
    <property type="component" value="Unplaced"/>
</dbReference>
<evidence type="ECO:0000313" key="4">
    <source>
        <dbReference type="Proteomes" id="UP000594262"/>
    </source>
</evidence>
<dbReference type="GeneID" id="136820138"/>
<proteinExistence type="predicted"/>